<dbReference type="FunFam" id="1.10.640.10:FF:000006">
    <property type="entry name" value="Double oxidase: two peroxidase domains"/>
    <property type="match status" value="1"/>
</dbReference>
<feature type="binding site" description="axial binding residue" evidence="2">
    <location>
        <position position="866"/>
    </location>
    <ligand>
        <name>heme b</name>
        <dbReference type="ChEBI" id="CHEBI:60344"/>
    </ligand>
    <ligandPart>
        <name>Fe</name>
        <dbReference type="ChEBI" id="CHEBI:18248"/>
    </ligandPart>
</feature>
<dbReference type="InterPro" id="IPR010255">
    <property type="entry name" value="Haem_peroxidase_sf"/>
</dbReference>
<evidence type="ECO:0000256" key="3">
    <source>
        <dbReference type="SAM" id="MobiDB-lite"/>
    </source>
</evidence>
<keyword evidence="5" id="KW-1185">Reference proteome</keyword>
<evidence type="ECO:0000256" key="2">
    <source>
        <dbReference type="PIRSR" id="PIRSR619791-2"/>
    </source>
</evidence>
<evidence type="ECO:0000313" key="5">
    <source>
        <dbReference type="Proteomes" id="UP000502823"/>
    </source>
</evidence>
<dbReference type="InterPro" id="IPR037120">
    <property type="entry name" value="Haem_peroxidase_sf_animal"/>
</dbReference>
<evidence type="ECO:0000256" key="1">
    <source>
        <dbReference type="ARBA" id="ARBA00022559"/>
    </source>
</evidence>
<dbReference type="GO" id="GO:0004601">
    <property type="term" value="F:peroxidase activity"/>
    <property type="evidence" value="ECO:0007669"/>
    <property type="project" value="UniProtKB-KW"/>
</dbReference>
<dbReference type="InParanoid" id="A0A6L2QCH7"/>
<sequence length="1254" mass="140084">VSAPRESQELPSPASVTGVLQNVKVHPHEHVTSFLGAWGHVLLKDLSCTVNSDYVNCCNYHHTECSPITHGNICHSYMRSAPALSQECQFEHREQMNVATAFLDASDIYGSTQDSMKLLRTLDRGLVTLEACSTCHEASGIGALYATLLREHNRVATELTELNQHWGDETLFQEARRIVVTAMPQLKLKDQGYYKGYSSLNEAGTFNAVAMSALQVFLSMVPLKLVSAVVYTSRGLERGALLIHMGRDHGLPGYQHWLQQCNHNLTQPLSPRATKLLHTVYTNMEDVDLIVGGILENPEFGVVLGPTFTCLLTQQFISIRNSDRFWYENDIPPSSFTREQLAELRKVTLAGLLCSNVPGLAEVQSRAFVQEDPYLNVPIACSLQPTLGLSAWLEKDVTMKISNDMLVQAVEKAEADVKLRRQREYQLWAKNGGVDPKSPIGTAAAFSKANKESLMLANTSILLEYTSQELMNSLNKLERRKRQTFDSGRDNILNFPADSLGDDFSDGLQNVDITSFISAPLTSPDCDSPDDKGACDVRSQFRTITGRCNNLRNPNLGKSISTFARLLSPSYEDNVSRPRLNSVAGSPLPSPRLVSTTIHADISNLHNRYSLMLMQFAQFLDHDITFTPVQIGFFASIPDCRSCDSPRTVHPECMPIPVPRGDHHYPQVNRTTGEQLCFSFMRSLPGQQHLGAREQINQNSAYLDISQVYGEHSCMARDLRSYGGRLNVTRHPIKGKDLLPQSPLHPECKAPSGYCFIAGDGRASEQPALTAIHTIFMREHNRLVDGLHVMNPHWDDERLYQHGRRILTAVTQHITYNEFLPRVLGWNAINLYELKLRPQGYYKGYNPTCNPTIVNEFAAAAFRIGHSLLRPHIPRLSPTYQVVDPPLLLRDGFFNPDIIYQVQMIDEIIRGLVSTPMENMDQFVTGEITNHLFEERHIPHSGIDLVALNIQRGRDHAIRPYNDYRALCNLKRATSFEDLSREIPPEVIARLKRIYATVDDIDLFPGGMSERPLQGGLVGPTFGCIIGIQFRQLRKCDRFWYENEDQTVRFTEAQLAEIRKMTLSKILCENMDIQSDMQRSVLDQPSNFLNPRLSCHSLPHIDLTAWKETPQGCQIGGRSVPVGGSGFPTPCSSCVCTVEGAQCASLRITDCGQLLREASRDAILRDDVCTAQCGFLLQDDSSVPSGQDSLDVVFTTTLPPPVSLDSQSRSLPQTALVPPLPVLHPPPRRSQRTRLRNAFGGGFSQLPDLSRFLG</sequence>
<name>A0A6L2QCH7_COPFO</name>
<feature type="compositionally biased region" description="Polar residues" evidence="3">
    <location>
        <begin position="1204"/>
        <end position="1213"/>
    </location>
</feature>
<feature type="region of interest" description="Disordered" evidence="3">
    <location>
        <begin position="1203"/>
        <end position="1230"/>
    </location>
</feature>
<dbReference type="PANTHER" id="PTHR11475:SF134">
    <property type="entry name" value="LD42267P"/>
    <property type="match status" value="1"/>
</dbReference>
<dbReference type="GO" id="GO:0046872">
    <property type="term" value="F:metal ion binding"/>
    <property type="evidence" value="ECO:0007669"/>
    <property type="project" value="UniProtKB-KW"/>
</dbReference>
<keyword evidence="2" id="KW-0408">Iron</keyword>
<comment type="caution">
    <text evidence="4">The sequence shown here is derived from an EMBL/GenBank/DDBJ whole genome shotgun (WGS) entry which is preliminary data.</text>
</comment>
<evidence type="ECO:0000313" key="4">
    <source>
        <dbReference type="EMBL" id="GFG40825.1"/>
    </source>
</evidence>
<dbReference type="AlphaFoldDB" id="A0A6L2QCH7"/>
<dbReference type="Gene3D" id="1.10.640.10">
    <property type="entry name" value="Haem peroxidase domain superfamily, animal type"/>
    <property type="match status" value="3"/>
</dbReference>
<dbReference type="PANTHER" id="PTHR11475">
    <property type="entry name" value="OXIDASE/PEROXIDASE"/>
    <property type="match status" value="1"/>
</dbReference>
<protein>
    <submittedName>
        <fullName evidence="4">Uncharacterized protein</fullName>
    </submittedName>
</protein>
<dbReference type="Proteomes" id="UP000502823">
    <property type="component" value="Unassembled WGS sequence"/>
</dbReference>
<gene>
    <name evidence="4" type="ORF">Cfor_08073</name>
</gene>
<dbReference type="EMBL" id="BLKM01002630">
    <property type="protein sequence ID" value="GFG40825.1"/>
    <property type="molecule type" value="Genomic_DNA"/>
</dbReference>
<keyword evidence="2" id="KW-0479">Metal-binding</keyword>
<accession>A0A6L2QCH7</accession>
<dbReference type="OrthoDB" id="823504at2759"/>
<dbReference type="GO" id="GO:0006979">
    <property type="term" value="P:response to oxidative stress"/>
    <property type="evidence" value="ECO:0007669"/>
    <property type="project" value="InterPro"/>
</dbReference>
<feature type="non-terminal residue" evidence="4">
    <location>
        <position position="1"/>
    </location>
</feature>
<organism evidence="4 5">
    <name type="scientific">Coptotermes formosanus</name>
    <name type="common">Formosan subterranean termite</name>
    <dbReference type="NCBI Taxonomy" id="36987"/>
    <lineage>
        <taxon>Eukaryota</taxon>
        <taxon>Metazoa</taxon>
        <taxon>Ecdysozoa</taxon>
        <taxon>Arthropoda</taxon>
        <taxon>Hexapoda</taxon>
        <taxon>Insecta</taxon>
        <taxon>Pterygota</taxon>
        <taxon>Neoptera</taxon>
        <taxon>Polyneoptera</taxon>
        <taxon>Dictyoptera</taxon>
        <taxon>Blattodea</taxon>
        <taxon>Blattoidea</taxon>
        <taxon>Termitoidae</taxon>
        <taxon>Rhinotermitidae</taxon>
        <taxon>Coptotermes</taxon>
    </lineage>
</organism>
<dbReference type="GO" id="GO:0020037">
    <property type="term" value="F:heme binding"/>
    <property type="evidence" value="ECO:0007669"/>
    <property type="project" value="InterPro"/>
</dbReference>
<reference evidence="5" key="1">
    <citation type="submission" date="2020-01" db="EMBL/GenBank/DDBJ databases">
        <title>Draft genome sequence of the Termite Coptotermes fromosanus.</title>
        <authorList>
            <person name="Itakura S."/>
            <person name="Yosikawa Y."/>
            <person name="Umezawa K."/>
        </authorList>
    </citation>
    <scope>NUCLEOTIDE SEQUENCE [LARGE SCALE GENOMIC DNA]</scope>
</reference>
<keyword evidence="1" id="KW-0560">Oxidoreductase</keyword>
<proteinExistence type="predicted"/>
<keyword evidence="1" id="KW-0575">Peroxidase</keyword>
<dbReference type="PROSITE" id="PS50292">
    <property type="entry name" value="PEROXIDASE_3"/>
    <property type="match status" value="2"/>
</dbReference>
<dbReference type="Pfam" id="PF03098">
    <property type="entry name" value="An_peroxidase"/>
    <property type="match status" value="4"/>
</dbReference>
<keyword evidence="2" id="KW-0349">Heme</keyword>
<dbReference type="CDD" id="cd09823">
    <property type="entry name" value="peroxinectin_like"/>
    <property type="match status" value="1"/>
</dbReference>
<dbReference type="FunCoup" id="A0A6L2QCH7">
    <property type="interactions" value="12"/>
</dbReference>
<dbReference type="InterPro" id="IPR019791">
    <property type="entry name" value="Haem_peroxidase_animal"/>
</dbReference>
<dbReference type="PRINTS" id="PR00457">
    <property type="entry name" value="ANPEROXIDASE"/>
</dbReference>
<dbReference type="SUPFAM" id="SSF48113">
    <property type="entry name" value="Heme-dependent peroxidases"/>
    <property type="match status" value="2"/>
</dbReference>